<dbReference type="InterPro" id="IPR050111">
    <property type="entry name" value="C-type_lectin/snaclec_domain"/>
</dbReference>
<dbReference type="InParanoid" id="A0A6J2WH64"/>
<dbReference type="CDD" id="cd03590">
    <property type="entry name" value="CLECT_DC-SIGN_like"/>
    <property type="match status" value="1"/>
</dbReference>
<dbReference type="GeneID" id="115823751"/>
<dbReference type="SUPFAM" id="SSF56436">
    <property type="entry name" value="C-type lectin-like"/>
    <property type="match status" value="1"/>
</dbReference>
<dbReference type="Proteomes" id="UP000504632">
    <property type="component" value="Chromosome 11"/>
</dbReference>
<keyword evidence="1" id="KW-0430">Lectin</keyword>
<evidence type="ECO:0000313" key="4">
    <source>
        <dbReference type="RefSeq" id="XP_030643639.1"/>
    </source>
</evidence>
<dbReference type="GO" id="GO:0030246">
    <property type="term" value="F:carbohydrate binding"/>
    <property type="evidence" value="ECO:0007669"/>
    <property type="project" value="UniProtKB-KW"/>
</dbReference>
<dbReference type="OrthoDB" id="8950604at2759"/>
<dbReference type="PROSITE" id="PS50041">
    <property type="entry name" value="C_TYPE_LECTIN_2"/>
    <property type="match status" value="1"/>
</dbReference>
<dbReference type="InterPro" id="IPR033989">
    <property type="entry name" value="CD209-like_CTLD"/>
</dbReference>
<protein>
    <submittedName>
        <fullName evidence="4">C-type lectin domain family 4 member E-like</fullName>
    </submittedName>
</protein>
<keyword evidence="3" id="KW-1185">Reference proteome</keyword>
<organism evidence="3 4">
    <name type="scientific">Chanos chanos</name>
    <name type="common">Milkfish</name>
    <name type="synonym">Mugil chanos</name>
    <dbReference type="NCBI Taxonomy" id="29144"/>
    <lineage>
        <taxon>Eukaryota</taxon>
        <taxon>Metazoa</taxon>
        <taxon>Chordata</taxon>
        <taxon>Craniata</taxon>
        <taxon>Vertebrata</taxon>
        <taxon>Euteleostomi</taxon>
        <taxon>Actinopterygii</taxon>
        <taxon>Neopterygii</taxon>
        <taxon>Teleostei</taxon>
        <taxon>Ostariophysi</taxon>
        <taxon>Gonorynchiformes</taxon>
        <taxon>Chanidae</taxon>
        <taxon>Chanos</taxon>
    </lineage>
</organism>
<sequence>MWRYFNHSLYHIGFQWGNWSQSRQYCREKSADLVIINSREEQEFVDSLSKGSFASFWIGLTDRDTEGVWKWVDGTALNTGYWDGGSPSNLNGNEDCVATDHNIYSLKSWNAVSCSNRLSLICEKRLF</sequence>
<evidence type="ECO:0000259" key="2">
    <source>
        <dbReference type="PROSITE" id="PS50041"/>
    </source>
</evidence>
<dbReference type="Gene3D" id="3.10.100.10">
    <property type="entry name" value="Mannose-Binding Protein A, subunit A"/>
    <property type="match status" value="1"/>
</dbReference>
<evidence type="ECO:0000256" key="1">
    <source>
        <dbReference type="ARBA" id="ARBA00022734"/>
    </source>
</evidence>
<dbReference type="PANTHER" id="PTHR22803">
    <property type="entry name" value="MANNOSE, PHOSPHOLIPASE, LECTIN RECEPTOR RELATED"/>
    <property type="match status" value="1"/>
</dbReference>
<dbReference type="SMART" id="SM00034">
    <property type="entry name" value="CLECT"/>
    <property type="match status" value="1"/>
</dbReference>
<dbReference type="Pfam" id="PF00059">
    <property type="entry name" value="Lectin_C"/>
    <property type="match status" value="1"/>
</dbReference>
<dbReference type="InterPro" id="IPR016187">
    <property type="entry name" value="CTDL_fold"/>
</dbReference>
<evidence type="ECO:0000313" key="3">
    <source>
        <dbReference type="Proteomes" id="UP000504632"/>
    </source>
</evidence>
<dbReference type="InterPro" id="IPR016186">
    <property type="entry name" value="C-type_lectin-like/link_sf"/>
</dbReference>
<feature type="domain" description="C-type lectin" evidence="2">
    <location>
        <begin position="5"/>
        <end position="123"/>
    </location>
</feature>
<reference evidence="4" key="2">
    <citation type="submission" date="2025-08" db="UniProtKB">
        <authorList>
            <consortium name="RefSeq"/>
        </authorList>
    </citation>
    <scope>IDENTIFICATION</scope>
</reference>
<proteinExistence type="predicted"/>
<name>A0A6J2WH64_CHACN</name>
<dbReference type="AlphaFoldDB" id="A0A6J2WH64"/>
<dbReference type="RefSeq" id="XP_030643639.1">
    <property type="nucleotide sequence ID" value="XM_030787779.1"/>
</dbReference>
<accession>A0A6J2WH64</accession>
<gene>
    <name evidence="4" type="primary">LOC115823751</name>
</gene>
<dbReference type="InterPro" id="IPR001304">
    <property type="entry name" value="C-type_lectin-like"/>
</dbReference>
<reference evidence="3" key="1">
    <citation type="submission" date="2024-06" db="UniProtKB">
        <authorList>
            <consortium name="RefSeq"/>
        </authorList>
    </citation>
    <scope>NUCLEOTIDE SEQUENCE [LARGE SCALE GENOMIC DNA]</scope>
</reference>